<protein>
    <recommendedName>
        <fullName evidence="4">Alkaline shock response membrane anchor protein AmaP</fullName>
    </recommendedName>
</protein>
<keyword evidence="1" id="KW-1133">Transmembrane helix</keyword>
<organism evidence="2 3">
    <name type="scientific">Streptomyces luteosporeus</name>
    <dbReference type="NCBI Taxonomy" id="173856"/>
    <lineage>
        <taxon>Bacteria</taxon>
        <taxon>Bacillati</taxon>
        <taxon>Actinomycetota</taxon>
        <taxon>Actinomycetes</taxon>
        <taxon>Kitasatosporales</taxon>
        <taxon>Streptomycetaceae</taxon>
        <taxon>Streptomyces</taxon>
    </lineage>
</organism>
<dbReference type="NCBIfam" id="NF033218">
    <property type="entry name" value="anchor_AmaP"/>
    <property type="match status" value="1"/>
</dbReference>
<keyword evidence="1" id="KW-0472">Membrane</keyword>
<dbReference type="Proteomes" id="UP001500886">
    <property type="component" value="Unassembled WGS sequence"/>
</dbReference>
<keyword evidence="3" id="KW-1185">Reference proteome</keyword>
<evidence type="ECO:0000313" key="2">
    <source>
        <dbReference type="EMBL" id="GAA2720839.1"/>
    </source>
</evidence>
<evidence type="ECO:0000313" key="3">
    <source>
        <dbReference type="Proteomes" id="UP001500886"/>
    </source>
</evidence>
<feature type="transmembrane region" description="Helical" evidence="1">
    <location>
        <begin position="66"/>
        <end position="87"/>
    </location>
</feature>
<dbReference type="EMBL" id="BAAASL010000016">
    <property type="protein sequence ID" value="GAA2720839.1"/>
    <property type="molecule type" value="Genomic_DNA"/>
</dbReference>
<gene>
    <name evidence="2" type="ORF">GCM10010315_42190</name>
</gene>
<proteinExistence type="predicted"/>
<comment type="caution">
    <text evidence="2">The sequence shown here is derived from an EMBL/GenBank/DDBJ whole genome shotgun (WGS) entry which is preliminary data.</text>
</comment>
<evidence type="ECO:0008006" key="4">
    <source>
        <dbReference type="Google" id="ProtNLM"/>
    </source>
</evidence>
<reference evidence="2 3" key="1">
    <citation type="journal article" date="2019" name="Int. J. Syst. Evol. Microbiol.">
        <title>The Global Catalogue of Microorganisms (GCM) 10K type strain sequencing project: providing services to taxonomists for standard genome sequencing and annotation.</title>
        <authorList>
            <consortium name="The Broad Institute Genomics Platform"/>
            <consortium name="The Broad Institute Genome Sequencing Center for Infectious Disease"/>
            <person name="Wu L."/>
            <person name="Ma J."/>
        </authorList>
    </citation>
    <scope>NUCLEOTIDE SEQUENCE [LARGE SCALE GENOMIC DNA]</scope>
    <source>
        <strain evidence="2 3">JCM 4542</strain>
    </source>
</reference>
<accession>A0ABN3TYS2</accession>
<keyword evidence="1" id="KW-0812">Transmembrane</keyword>
<sequence>MLRTVNRVLLALAGLLLVALGAAVLVGALDLQRRWDVRLPAAWPFDGPDDVLLTPARRQRWRGRPWWWPAVLATLAVTVLLALWWLWAQGRRRRLREVAVVSGGGEVDVVRGRALEEAMAAEAGALDGVDRALVLLTGRRTAPRVRMSVVLGARAAPAGALARLTGEVLRHARASAGLGRLPAEIRLRATRHRAERVG</sequence>
<dbReference type="RefSeq" id="WP_344436964.1">
    <property type="nucleotide sequence ID" value="NZ_BAAASL010000016.1"/>
</dbReference>
<evidence type="ECO:0000256" key="1">
    <source>
        <dbReference type="SAM" id="Phobius"/>
    </source>
</evidence>
<name>A0ABN3TYS2_9ACTN</name>